<dbReference type="AlphaFoldDB" id="A0A1I4ZBG8"/>
<evidence type="ECO:0000313" key="1">
    <source>
        <dbReference type="EMBL" id="SFN47538.1"/>
    </source>
</evidence>
<organism evidence="1 2">
    <name type="scientific">Dokdonella immobilis</name>
    <dbReference type="NCBI Taxonomy" id="578942"/>
    <lineage>
        <taxon>Bacteria</taxon>
        <taxon>Pseudomonadati</taxon>
        <taxon>Pseudomonadota</taxon>
        <taxon>Gammaproteobacteria</taxon>
        <taxon>Lysobacterales</taxon>
        <taxon>Rhodanobacteraceae</taxon>
        <taxon>Dokdonella</taxon>
    </lineage>
</organism>
<protein>
    <submittedName>
        <fullName evidence="1">Uncharacterized protein</fullName>
    </submittedName>
</protein>
<dbReference type="Proteomes" id="UP000198575">
    <property type="component" value="Unassembled WGS sequence"/>
</dbReference>
<dbReference type="EMBL" id="FOVF01000024">
    <property type="protein sequence ID" value="SFN47538.1"/>
    <property type="molecule type" value="Genomic_DNA"/>
</dbReference>
<reference evidence="1 2" key="1">
    <citation type="submission" date="2016-10" db="EMBL/GenBank/DDBJ databases">
        <authorList>
            <person name="de Groot N.N."/>
        </authorList>
    </citation>
    <scope>NUCLEOTIDE SEQUENCE [LARGE SCALE GENOMIC DNA]</scope>
    <source>
        <strain evidence="1 2">CGMCC 1.7659</strain>
    </source>
</reference>
<evidence type="ECO:0000313" key="2">
    <source>
        <dbReference type="Proteomes" id="UP000198575"/>
    </source>
</evidence>
<keyword evidence="2" id="KW-1185">Reference proteome</keyword>
<sequence>MALAPKGDTATQRERWTIWRAQLASGSEPCFATEKRFLCGDDGCVWRSHCLRLRAEWLR</sequence>
<proteinExistence type="predicted"/>
<accession>A0A1I4ZBG8</accession>
<gene>
    <name evidence="1" type="ORF">SAMN05216289_12442</name>
</gene>
<name>A0A1I4ZBG8_9GAMM</name>